<organism evidence="2">
    <name type="scientific">Chromera velia CCMP2878</name>
    <dbReference type="NCBI Taxonomy" id="1169474"/>
    <lineage>
        <taxon>Eukaryota</taxon>
        <taxon>Sar</taxon>
        <taxon>Alveolata</taxon>
        <taxon>Colpodellida</taxon>
        <taxon>Chromeraceae</taxon>
        <taxon>Chromera</taxon>
    </lineage>
</organism>
<evidence type="ECO:0000313" key="2">
    <source>
        <dbReference type="EMBL" id="CEM45607.1"/>
    </source>
</evidence>
<protein>
    <submittedName>
        <fullName evidence="2">Uncharacterized protein</fullName>
    </submittedName>
</protein>
<feature type="region of interest" description="Disordered" evidence="1">
    <location>
        <begin position="1"/>
        <end position="117"/>
    </location>
</feature>
<evidence type="ECO:0000256" key="1">
    <source>
        <dbReference type="SAM" id="MobiDB-lite"/>
    </source>
</evidence>
<dbReference type="EMBL" id="CDMZ01003229">
    <property type="protein sequence ID" value="CEM45607.1"/>
    <property type="molecule type" value="Genomic_DNA"/>
</dbReference>
<reference evidence="2" key="1">
    <citation type="submission" date="2014-11" db="EMBL/GenBank/DDBJ databases">
        <authorList>
            <person name="Otto D Thomas"/>
            <person name="Naeem Raeece"/>
        </authorList>
    </citation>
    <scope>NUCLEOTIDE SEQUENCE</scope>
</reference>
<dbReference type="PhylomeDB" id="A0A0G4HN32"/>
<accession>A0A0G4HN32</accession>
<feature type="compositionally biased region" description="Acidic residues" evidence="1">
    <location>
        <begin position="73"/>
        <end position="87"/>
    </location>
</feature>
<feature type="compositionally biased region" description="Basic and acidic residues" evidence="1">
    <location>
        <begin position="88"/>
        <end position="105"/>
    </location>
</feature>
<name>A0A0G4HN32_9ALVE</name>
<dbReference type="AlphaFoldDB" id="A0A0G4HN32"/>
<sequence length="175" mass="20772">MIQNQQYEVPPPRGKQRSQQQQQYPPHRQWGRYDQRQNAGQGRRQPLYGQGRNLGQRPPWRRPGVRPARLKAEEDEYEDEYWGDGDEERERDADLRDDARRHGESPVRATGEREDDAWGPNVLHCNRMHSFPQRLLESRNGEAHETDYLRLTAAPLQREALRERERCTLIDVLTH</sequence>
<gene>
    <name evidence="2" type="ORF">Cvel_1175</name>
</gene>
<dbReference type="VEuPathDB" id="CryptoDB:Cvel_1175"/>
<proteinExistence type="predicted"/>
<feature type="compositionally biased region" description="Low complexity" evidence="1">
    <location>
        <begin position="17"/>
        <end position="28"/>
    </location>
</feature>